<sequence>MNYRSYNRGEWTEVYVLFYLLGQKKLYKGDASFQKLSDFFYISRVFHYENLEKVEFQLENNLSEIVIKRSGCINQRISVQDFINKANDIFEAITNSQGRSFSIPAIEDFLKSINCQTIKQDSRNVKDIEIGIIDTKRDRHDNFSFSIKSKLGQSPTIFNAGKKTVFIYKIESNNNLDIPKLKELKSATKILRTIRGQCQIVFDELKTREFTNTFYRNLILIDDSMPIIVANLLLNAYSGSGENNKSIIELHKKMTMDNPCGYELQNVGEIYERKIKNFLTDITLGLKASEDWKKDNTPNGFLVVTKNGEVLSYYLLDRKTFEDCLFTQTKLDVPSRKRHDYGTVYQEEGNYGSSLLGMVR</sequence>
<dbReference type="InterPro" id="IPR019062">
    <property type="entry name" value="Restrct_endonuc_II_HpaII"/>
</dbReference>
<name>A0A1V4BM96_MICAE</name>
<accession>A0A1V4BM96</accession>
<reference evidence="1 2" key="1">
    <citation type="submission" date="2017-02" db="EMBL/GenBank/DDBJ databases">
        <title>Genome sequence of Microcystis aeruginosa KW.</title>
        <authorList>
            <person name="Oh H.-M."/>
            <person name="Ahn C.-Y."/>
            <person name="Jeong H."/>
            <person name="Srivastava A."/>
            <person name="Lee H.-G."/>
            <person name="Kang S.-R."/>
        </authorList>
    </citation>
    <scope>NUCLEOTIDE SEQUENCE [LARGE SCALE GENOMIC DNA]</scope>
    <source>
        <strain evidence="1 2">KW</strain>
    </source>
</reference>
<dbReference type="Pfam" id="PF09561">
    <property type="entry name" value="RE_HpaII"/>
    <property type="match status" value="1"/>
</dbReference>
<comment type="caution">
    <text evidence="1">The sequence shown here is derived from an EMBL/GenBank/DDBJ whole genome shotgun (WGS) entry which is preliminary data.</text>
</comment>
<protein>
    <recommendedName>
        <fullName evidence="3">HpaII family restriction endonuclease</fullName>
    </recommendedName>
</protein>
<proteinExistence type="predicted"/>
<dbReference type="EMBL" id="MVGR01000005">
    <property type="protein sequence ID" value="OPF15043.1"/>
    <property type="molecule type" value="Genomic_DNA"/>
</dbReference>
<dbReference type="AlphaFoldDB" id="A0A1V4BM96"/>
<dbReference type="RefSeq" id="WP_079209263.1">
    <property type="nucleotide sequence ID" value="NZ_MVGR01000005.1"/>
</dbReference>
<dbReference type="Proteomes" id="UP000189835">
    <property type="component" value="Unassembled WGS sequence"/>
</dbReference>
<dbReference type="REBASE" id="262616">
    <property type="entry name" value="MaeKWORF21010P"/>
</dbReference>
<gene>
    <name evidence="1" type="ORF">B1L04_21005</name>
</gene>
<evidence type="ECO:0000313" key="1">
    <source>
        <dbReference type="EMBL" id="OPF15043.1"/>
    </source>
</evidence>
<evidence type="ECO:0000313" key="2">
    <source>
        <dbReference type="Proteomes" id="UP000189835"/>
    </source>
</evidence>
<organism evidence="1 2">
    <name type="scientific">Microcystis aeruginosa KW</name>
    <dbReference type="NCBI Taxonomy" id="1960155"/>
    <lineage>
        <taxon>Bacteria</taxon>
        <taxon>Bacillati</taxon>
        <taxon>Cyanobacteriota</taxon>
        <taxon>Cyanophyceae</taxon>
        <taxon>Oscillatoriophycideae</taxon>
        <taxon>Chroococcales</taxon>
        <taxon>Microcystaceae</taxon>
        <taxon>Microcystis</taxon>
    </lineage>
</organism>
<evidence type="ECO:0008006" key="3">
    <source>
        <dbReference type="Google" id="ProtNLM"/>
    </source>
</evidence>